<evidence type="ECO:0008006" key="4">
    <source>
        <dbReference type="Google" id="ProtNLM"/>
    </source>
</evidence>
<reference evidence="2 3" key="1">
    <citation type="submission" date="2017-02" db="EMBL/GenBank/DDBJ databases">
        <title>Pseudoalteromonas ulvae TC14 Genome.</title>
        <authorList>
            <person name="Molmeret M."/>
        </authorList>
    </citation>
    <scope>NUCLEOTIDE SEQUENCE [LARGE SCALE GENOMIC DNA]</scope>
    <source>
        <strain evidence="2">TC14</strain>
    </source>
</reference>
<dbReference type="EMBL" id="MWPV01000001">
    <property type="protein sequence ID" value="OUL59077.1"/>
    <property type="molecule type" value="Genomic_DNA"/>
</dbReference>
<gene>
    <name evidence="2" type="ORF">B1199_01985</name>
</gene>
<organism evidence="2 3">
    <name type="scientific">Pseudoalteromonas ulvae</name>
    <dbReference type="NCBI Taxonomy" id="107327"/>
    <lineage>
        <taxon>Bacteria</taxon>
        <taxon>Pseudomonadati</taxon>
        <taxon>Pseudomonadota</taxon>
        <taxon>Gammaproteobacteria</taxon>
        <taxon>Alteromonadales</taxon>
        <taxon>Pseudoalteromonadaceae</taxon>
        <taxon>Pseudoalteromonas</taxon>
    </lineage>
</organism>
<accession>A0A244CTZ3</accession>
<dbReference type="Proteomes" id="UP000194841">
    <property type="component" value="Unassembled WGS sequence"/>
</dbReference>
<keyword evidence="1" id="KW-1133">Transmembrane helix</keyword>
<evidence type="ECO:0000256" key="1">
    <source>
        <dbReference type="SAM" id="Phobius"/>
    </source>
</evidence>
<protein>
    <recommendedName>
        <fullName evidence="4">DUF3325 domain-containing protein</fullName>
    </recommendedName>
</protein>
<feature type="transmembrane region" description="Helical" evidence="1">
    <location>
        <begin position="65"/>
        <end position="82"/>
    </location>
</feature>
<proteinExistence type="predicted"/>
<evidence type="ECO:0000313" key="3">
    <source>
        <dbReference type="Proteomes" id="UP000194841"/>
    </source>
</evidence>
<sequence length="97" mass="11265">MLLIMLAFMFCLIAVKALLMSNQYADTDDAHADERLTQFWFVAIIMAVVAQLMCTYLFDGFFGTFIWLLMLLSSYVIIRLPLVKLLKFERTKRSTVL</sequence>
<keyword evidence="1" id="KW-0472">Membrane</keyword>
<comment type="caution">
    <text evidence="2">The sequence shown here is derived from an EMBL/GenBank/DDBJ whole genome shotgun (WGS) entry which is preliminary data.</text>
</comment>
<dbReference type="AlphaFoldDB" id="A0A244CTZ3"/>
<dbReference type="OrthoDB" id="9932936at2"/>
<dbReference type="RefSeq" id="WP_086742469.1">
    <property type="nucleotide sequence ID" value="NZ_MWPV01000001.1"/>
</dbReference>
<evidence type="ECO:0000313" key="2">
    <source>
        <dbReference type="EMBL" id="OUL59077.1"/>
    </source>
</evidence>
<feature type="transmembrane region" description="Helical" evidence="1">
    <location>
        <begin position="37"/>
        <end position="58"/>
    </location>
</feature>
<keyword evidence="1" id="KW-0812">Transmembrane</keyword>
<keyword evidence="3" id="KW-1185">Reference proteome</keyword>
<name>A0A244CTZ3_PSEDV</name>